<dbReference type="AlphaFoldDB" id="S1RR27"/>
<dbReference type="GeneID" id="60872490"/>
<proteinExistence type="predicted"/>
<dbReference type="HOGENOM" id="CLU_2769345_0_0_9"/>
<organism evidence="1 2">
    <name type="scientific">Enterococcus cecorum DSM 20682 = ATCC 43198</name>
    <dbReference type="NCBI Taxonomy" id="1121864"/>
    <lineage>
        <taxon>Bacteria</taxon>
        <taxon>Bacillati</taxon>
        <taxon>Bacillota</taxon>
        <taxon>Bacilli</taxon>
        <taxon>Lactobacillales</taxon>
        <taxon>Enterococcaceae</taxon>
        <taxon>Enterococcus</taxon>
    </lineage>
</organism>
<evidence type="ECO:0000313" key="1">
    <source>
        <dbReference type="EMBL" id="ESK61293.1"/>
    </source>
</evidence>
<keyword evidence="2" id="KW-1185">Reference proteome</keyword>
<dbReference type="RefSeq" id="WP_016250888.1">
    <property type="nucleotide sequence ID" value="NZ_ASWI01000003.1"/>
</dbReference>
<comment type="caution">
    <text evidence="1">The sequence shown here is derived from an EMBL/GenBank/DDBJ whole genome shotgun (WGS) entry which is preliminary data.</text>
</comment>
<accession>S1RR27</accession>
<gene>
    <name evidence="1" type="ORF">OMO_01353</name>
</gene>
<name>S1RR27_9ENTE</name>
<protein>
    <submittedName>
        <fullName evidence="1">Uncharacterized protein</fullName>
    </submittedName>
</protein>
<dbReference type="Proteomes" id="UP000017415">
    <property type="component" value="Unassembled WGS sequence"/>
</dbReference>
<reference evidence="1 2" key="1">
    <citation type="submission" date="2013-10" db="EMBL/GenBank/DDBJ databases">
        <title>The Genome Sequence of Enterococcus cecorum DSM 20682 (= ATCC 43198) (Illumina assembly).</title>
        <authorList>
            <consortium name="The Broad Institute Genomics Platform"/>
            <consortium name="The Broad Institute Genome Sequencing Center for Infectious Disease"/>
            <person name="Earl A."/>
            <person name="Russ C."/>
            <person name="Gilmore M."/>
            <person name="Surin D."/>
            <person name="Walker B."/>
            <person name="Young S."/>
            <person name="Zeng Q."/>
            <person name="Gargeya S."/>
            <person name="Fitzgerald M."/>
            <person name="Haas B."/>
            <person name="Abouelleil A."/>
            <person name="Allen A.W."/>
            <person name="Alvarado L."/>
            <person name="Arachchi H.M."/>
            <person name="Berlin A.M."/>
            <person name="Chapman S.B."/>
            <person name="Gainer-Dewar J."/>
            <person name="Goldberg J."/>
            <person name="Griggs A."/>
            <person name="Gujja S."/>
            <person name="Hansen M."/>
            <person name="Howarth C."/>
            <person name="Imamovic A."/>
            <person name="Ireland A."/>
            <person name="Larimer J."/>
            <person name="McCowan C."/>
            <person name="Murphy C."/>
            <person name="Pearson M."/>
            <person name="Poon T.W."/>
            <person name="Priest M."/>
            <person name="Roberts A."/>
            <person name="Saif S."/>
            <person name="Shea T."/>
            <person name="Sisk P."/>
            <person name="Sykes S."/>
            <person name="Wortman J."/>
            <person name="Nusbaum C."/>
            <person name="Birren B."/>
        </authorList>
    </citation>
    <scope>NUCLEOTIDE SEQUENCE [LARGE SCALE GENOMIC DNA]</scope>
    <source>
        <strain evidence="1 2">ATCC 43198</strain>
    </source>
</reference>
<sequence>MKKYSSGHGTVKLIVSDNVAIIDIFKRGISGNIAFDRHLLDMYAEDYIKEHFEMSEKDGWIRRLESDES</sequence>
<dbReference type="EMBL" id="AHYS01000006">
    <property type="protein sequence ID" value="ESK61293.1"/>
    <property type="molecule type" value="Genomic_DNA"/>
</dbReference>
<evidence type="ECO:0000313" key="2">
    <source>
        <dbReference type="Proteomes" id="UP000017415"/>
    </source>
</evidence>